<dbReference type="Proteomes" id="UP000004703">
    <property type="component" value="Chromosome"/>
</dbReference>
<dbReference type="AlphaFoldDB" id="A0A5E8UX03"/>
<reference evidence="2 3" key="1">
    <citation type="submission" date="2008-01" db="EMBL/GenBank/DDBJ databases">
        <authorList>
            <person name="Wagner-Dobler I."/>
            <person name="Ferriera S."/>
            <person name="Johnson J."/>
            <person name="Kravitz S."/>
            <person name="Beeson K."/>
            <person name="Sutton G."/>
            <person name="Rogers Y.-H."/>
            <person name="Friedman R."/>
            <person name="Frazier M."/>
            <person name="Venter J.C."/>
        </authorList>
    </citation>
    <scope>NUCLEOTIDE SEQUENCE [LARGE SCALE GENOMIC DNA]</scope>
    <source>
        <strain evidence="3">DSM 17067 / NCIMB 14079 / DFL-11</strain>
    </source>
</reference>
<protein>
    <submittedName>
        <fullName evidence="2">Uncharacterized protein</fullName>
    </submittedName>
</protein>
<evidence type="ECO:0000313" key="2">
    <source>
        <dbReference type="EMBL" id="RMX61774.1"/>
    </source>
</evidence>
<accession>A0A5E8UX03</accession>
<proteinExistence type="predicted"/>
<evidence type="ECO:0000256" key="1">
    <source>
        <dbReference type="SAM" id="Phobius"/>
    </source>
</evidence>
<dbReference type="RefSeq" id="WP_050776047.1">
    <property type="nucleotide sequence ID" value="NZ_CM011002.1"/>
</dbReference>
<evidence type="ECO:0000313" key="3">
    <source>
        <dbReference type="Proteomes" id="UP000004703"/>
    </source>
</evidence>
<dbReference type="EMBL" id="ACCU02000004">
    <property type="protein sequence ID" value="RMX61774.1"/>
    <property type="molecule type" value="Genomic_DNA"/>
</dbReference>
<keyword evidence="1" id="KW-0812">Transmembrane</keyword>
<reference evidence="2 3" key="2">
    <citation type="submission" date="2013-04" db="EMBL/GenBank/DDBJ databases">
        <authorList>
            <person name="Fiebig A."/>
            <person name="Pradella S."/>
            <person name="Wagner-Doebler I."/>
        </authorList>
    </citation>
    <scope>NUCLEOTIDE SEQUENCE [LARGE SCALE GENOMIC DNA]</scope>
    <source>
        <strain evidence="3">DSM 17067 / NCIMB 14079 / DFL-11</strain>
    </source>
</reference>
<keyword evidence="1" id="KW-0472">Membrane</keyword>
<comment type="caution">
    <text evidence="2">The sequence shown here is derived from an EMBL/GenBank/DDBJ whole genome shotgun (WGS) entry which is preliminary data.</text>
</comment>
<sequence length="96" mass="10437">MTRTVRTETRKRGFFGKLFKLAFILFNLAMAFWLVGYWMLLGEMDVSAAGAEAGRAIGGTIGTGLLFGLWVAGDIILGLLVLLTRGSKVIVEEAIQ</sequence>
<gene>
    <name evidence="2" type="ORF">SADFL11_00011760</name>
</gene>
<keyword evidence="1" id="KW-1133">Transmembrane helix</keyword>
<organism evidence="2 3">
    <name type="scientific">Roseibium alexandrii (strain DSM 17067 / NCIMB 14079 / DFL-11)</name>
    <name type="common">Labrenzia alexandrii</name>
    <dbReference type="NCBI Taxonomy" id="244592"/>
    <lineage>
        <taxon>Bacteria</taxon>
        <taxon>Pseudomonadati</taxon>
        <taxon>Pseudomonadota</taxon>
        <taxon>Alphaproteobacteria</taxon>
        <taxon>Hyphomicrobiales</taxon>
        <taxon>Stappiaceae</taxon>
        <taxon>Roseibium</taxon>
    </lineage>
</organism>
<feature type="transmembrane region" description="Helical" evidence="1">
    <location>
        <begin position="61"/>
        <end position="83"/>
    </location>
</feature>
<feature type="transmembrane region" description="Helical" evidence="1">
    <location>
        <begin position="21"/>
        <end position="41"/>
    </location>
</feature>
<name>A0A5E8UX03_ROSAD</name>